<dbReference type="EMBL" id="RSCE01000019">
    <property type="protein sequence ID" value="RSH77020.1"/>
    <property type="molecule type" value="Genomic_DNA"/>
</dbReference>
<comment type="caution">
    <text evidence="2">The sequence shown here is derived from an EMBL/GenBank/DDBJ whole genome shotgun (WGS) entry which is preliminary data.</text>
</comment>
<sequence length="60" mass="6649">MSENRSSKSSKSSIKRREHPTEDDRVIVKQEKVDDYPEPPSPGPVGLSSPVLSRPEDMGV</sequence>
<name>A0A427XDM3_9TREE</name>
<feature type="region of interest" description="Disordered" evidence="1">
    <location>
        <begin position="1"/>
        <end position="60"/>
    </location>
</feature>
<accession>A0A427XDM3</accession>
<gene>
    <name evidence="2" type="ORF">EHS24_003961</name>
</gene>
<evidence type="ECO:0000313" key="2">
    <source>
        <dbReference type="EMBL" id="RSH77020.1"/>
    </source>
</evidence>
<dbReference type="AlphaFoldDB" id="A0A427XDM3"/>
<organism evidence="2 3">
    <name type="scientific">Apiotrichum porosum</name>
    <dbReference type="NCBI Taxonomy" id="105984"/>
    <lineage>
        <taxon>Eukaryota</taxon>
        <taxon>Fungi</taxon>
        <taxon>Dikarya</taxon>
        <taxon>Basidiomycota</taxon>
        <taxon>Agaricomycotina</taxon>
        <taxon>Tremellomycetes</taxon>
        <taxon>Trichosporonales</taxon>
        <taxon>Trichosporonaceae</taxon>
        <taxon>Apiotrichum</taxon>
    </lineage>
</organism>
<evidence type="ECO:0000256" key="1">
    <source>
        <dbReference type="SAM" id="MobiDB-lite"/>
    </source>
</evidence>
<evidence type="ECO:0000313" key="3">
    <source>
        <dbReference type="Proteomes" id="UP000279236"/>
    </source>
</evidence>
<feature type="compositionally biased region" description="Low complexity" evidence="1">
    <location>
        <begin position="44"/>
        <end position="53"/>
    </location>
</feature>
<feature type="compositionally biased region" description="Basic and acidic residues" evidence="1">
    <location>
        <begin position="19"/>
        <end position="35"/>
    </location>
</feature>
<protein>
    <submittedName>
        <fullName evidence="2">Uncharacterized protein</fullName>
    </submittedName>
</protein>
<reference evidence="2 3" key="1">
    <citation type="submission" date="2018-11" db="EMBL/GenBank/DDBJ databases">
        <title>Genome sequence of Apiotrichum porosum DSM 27194.</title>
        <authorList>
            <person name="Aliyu H."/>
            <person name="Gorte O."/>
            <person name="Ochsenreither K."/>
        </authorList>
    </citation>
    <scope>NUCLEOTIDE SEQUENCE [LARGE SCALE GENOMIC DNA]</scope>
    <source>
        <strain evidence="2 3">DSM 27194</strain>
    </source>
</reference>
<keyword evidence="3" id="KW-1185">Reference proteome</keyword>
<dbReference type="GeneID" id="39588504"/>
<dbReference type="Proteomes" id="UP000279236">
    <property type="component" value="Unassembled WGS sequence"/>
</dbReference>
<proteinExistence type="predicted"/>
<dbReference type="RefSeq" id="XP_028472167.1">
    <property type="nucleotide sequence ID" value="XM_028619594.1"/>
</dbReference>